<organism evidence="7 8">
    <name type="scientific">Tumebacillus flagellatus</name>
    <dbReference type="NCBI Taxonomy" id="1157490"/>
    <lineage>
        <taxon>Bacteria</taxon>
        <taxon>Bacillati</taxon>
        <taxon>Bacillota</taxon>
        <taxon>Bacilli</taxon>
        <taxon>Bacillales</taxon>
        <taxon>Alicyclobacillaceae</taxon>
        <taxon>Tumebacillus</taxon>
    </lineage>
</organism>
<accession>A0A074M8E4</accession>
<reference evidence="7 8" key="1">
    <citation type="journal article" date="2013" name="Int. J. Syst. Evol. Microbiol.">
        <title>Tumebacillus flagellatus sp. nov., an alpha-amylase/pullulanase-producing bacterium isolated from cassava wastewater.</title>
        <authorList>
            <person name="Wang Q."/>
            <person name="Xie N."/>
            <person name="Qin Y."/>
            <person name="Shen N."/>
            <person name="Zhu J."/>
            <person name="Mi H."/>
            <person name="Huang R."/>
        </authorList>
    </citation>
    <scope>NUCLEOTIDE SEQUENCE [LARGE SCALE GENOMIC DNA]</scope>
    <source>
        <strain evidence="7 8">GST4</strain>
    </source>
</reference>
<dbReference type="SUPFAM" id="SSF52540">
    <property type="entry name" value="P-loop containing nucleoside triphosphate hydrolases"/>
    <property type="match status" value="1"/>
</dbReference>
<keyword evidence="3" id="KW-0143">Chaperone</keyword>
<keyword evidence="2" id="KW-0378">Hydrolase</keyword>
<comment type="similarity">
    <text evidence="4">Belongs to the SIMIBI class G3E GTPase family. ZNG1 subfamily.</text>
</comment>
<evidence type="ECO:0000256" key="3">
    <source>
        <dbReference type="ARBA" id="ARBA00023186"/>
    </source>
</evidence>
<evidence type="ECO:0000259" key="6">
    <source>
        <dbReference type="SMART" id="SM00833"/>
    </source>
</evidence>
<dbReference type="Gene3D" id="3.40.50.300">
    <property type="entry name" value="P-loop containing nucleotide triphosphate hydrolases"/>
    <property type="match status" value="1"/>
</dbReference>
<keyword evidence="1" id="KW-0547">Nucleotide-binding</keyword>
<protein>
    <recommendedName>
        <fullName evidence="6">CobW C-terminal domain-containing protein</fullName>
    </recommendedName>
</protein>
<dbReference type="GO" id="GO:0000166">
    <property type="term" value="F:nucleotide binding"/>
    <property type="evidence" value="ECO:0007669"/>
    <property type="project" value="UniProtKB-KW"/>
</dbReference>
<evidence type="ECO:0000313" key="8">
    <source>
        <dbReference type="Proteomes" id="UP000027931"/>
    </source>
</evidence>
<dbReference type="InterPro" id="IPR051316">
    <property type="entry name" value="Zinc-reg_GTPase_activator"/>
</dbReference>
<dbReference type="Gene3D" id="3.30.1220.10">
    <property type="entry name" value="CobW-like, C-terminal domain"/>
    <property type="match status" value="1"/>
</dbReference>
<proteinExistence type="inferred from homology"/>
<dbReference type="Pfam" id="PF02492">
    <property type="entry name" value="cobW"/>
    <property type="match status" value="1"/>
</dbReference>
<evidence type="ECO:0000256" key="5">
    <source>
        <dbReference type="ARBA" id="ARBA00049117"/>
    </source>
</evidence>
<dbReference type="PANTHER" id="PTHR13748">
    <property type="entry name" value="COBW-RELATED"/>
    <property type="match status" value="1"/>
</dbReference>
<dbReference type="EMBL" id="JMIR01000025">
    <property type="protein sequence ID" value="KEO82257.1"/>
    <property type="molecule type" value="Genomic_DNA"/>
</dbReference>
<dbReference type="Pfam" id="PF07683">
    <property type="entry name" value="CobW_C"/>
    <property type="match status" value="1"/>
</dbReference>
<dbReference type="eggNOG" id="COG0523">
    <property type="taxonomic scope" value="Bacteria"/>
</dbReference>
<dbReference type="PANTHER" id="PTHR13748:SF59">
    <property type="entry name" value="COBW C-TERMINAL DOMAIN-CONTAINING PROTEIN"/>
    <property type="match status" value="1"/>
</dbReference>
<dbReference type="InterPro" id="IPR036627">
    <property type="entry name" value="CobW-likC_sf"/>
</dbReference>
<dbReference type="Proteomes" id="UP000027931">
    <property type="component" value="Unassembled WGS sequence"/>
</dbReference>
<dbReference type="AlphaFoldDB" id="A0A074M8E4"/>
<dbReference type="SUPFAM" id="SSF90002">
    <property type="entry name" value="Hypothetical protein YjiA, C-terminal domain"/>
    <property type="match status" value="1"/>
</dbReference>
<dbReference type="CDD" id="cd03112">
    <property type="entry name" value="CobW-like"/>
    <property type="match status" value="1"/>
</dbReference>
<comment type="catalytic activity">
    <reaction evidence="5">
        <text>GTP + H2O = GDP + phosphate + H(+)</text>
        <dbReference type="Rhea" id="RHEA:19669"/>
        <dbReference type="ChEBI" id="CHEBI:15377"/>
        <dbReference type="ChEBI" id="CHEBI:15378"/>
        <dbReference type="ChEBI" id="CHEBI:37565"/>
        <dbReference type="ChEBI" id="CHEBI:43474"/>
        <dbReference type="ChEBI" id="CHEBI:58189"/>
    </reaction>
    <physiologicalReaction direction="left-to-right" evidence="5">
        <dbReference type="Rhea" id="RHEA:19670"/>
    </physiologicalReaction>
</comment>
<evidence type="ECO:0000256" key="4">
    <source>
        <dbReference type="ARBA" id="ARBA00034320"/>
    </source>
</evidence>
<name>A0A074M8E4_9BACL</name>
<dbReference type="InterPro" id="IPR003495">
    <property type="entry name" value="CobW/HypB/UreG_nucleotide-bd"/>
</dbReference>
<dbReference type="STRING" id="1157490.EL26_16535"/>
<sequence length="347" mass="37858">MEMDRLDTRLPVTLLTGALGSGKTTLLNRILTEQHGIKFGVIVNEFGELSIDHHLVVGTDEQVVELANGCVCCTVREDLLDAMTRILKKPGGVEYLLVETTGLADPRPVAQTFLHEDLCDDVRLDAILTVLDAANFHDNLLRSGTTIDQILAGDILLLNKVDLVGDAMRQKIKEEIGDLNPAARLLETVNAEVDLRLILDVDVHRAATLDSSVAGPQSGATSSEEADAEGGDFVSLAKLSATAKTAGSHLSREEISSVSFTTEHPFDYERLGEFLETLPQNIFRGKGLLWIDGYDDQLLFHLVGDRSTATLHHPWPAGARRSKLVLIGKQLDQELLLAQLDACLLKK</sequence>
<gene>
    <name evidence="7" type="ORF">EL26_16535</name>
</gene>
<feature type="domain" description="CobW C-terminal" evidence="6">
    <location>
        <begin position="255"/>
        <end position="344"/>
    </location>
</feature>
<evidence type="ECO:0000256" key="1">
    <source>
        <dbReference type="ARBA" id="ARBA00022741"/>
    </source>
</evidence>
<dbReference type="InterPro" id="IPR027417">
    <property type="entry name" value="P-loop_NTPase"/>
</dbReference>
<evidence type="ECO:0000313" key="7">
    <source>
        <dbReference type="EMBL" id="KEO82257.1"/>
    </source>
</evidence>
<keyword evidence="8" id="KW-1185">Reference proteome</keyword>
<dbReference type="GO" id="GO:0016787">
    <property type="term" value="F:hydrolase activity"/>
    <property type="evidence" value="ECO:0007669"/>
    <property type="project" value="UniProtKB-KW"/>
</dbReference>
<dbReference type="SMART" id="SM00833">
    <property type="entry name" value="CobW_C"/>
    <property type="match status" value="1"/>
</dbReference>
<dbReference type="InterPro" id="IPR011629">
    <property type="entry name" value="CobW-like_C"/>
</dbReference>
<comment type="caution">
    <text evidence="7">The sequence shown here is derived from an EMBL/GenBank/DDBJ whole genome shotgun (WGS) entry which is preliminary data.</text>
</comment>
<evidence type="ECO:0000256" key="2">
    <source>
        <dbReference type="ARBA" id="ARBA00022801"/>
    </source>
</evidence>